<organism evidence="1">
    <name type="scientific">Arundo donax</name>
    <name type="common">Giant reed</name>
    <name type="synonym">Donax arundinaceus</name>
    <dbReference type="NCBI Taxonomy" id="35708"/>
    <lineage>
        <taxon>Eukaryota</taxon>
        <taxon>Viridiplantae</taxon>
        <taxon>Streptophyta</taxon>
        <taxon>Embryophyta</taxon>
        <taxon>Tracheophyta</taxon>
        <taxon>Spermatophyta</taxon>
        <taxon>Magnoliopsida</taxon>
        <taxon>Liliopsida</taxon>
        <taxon>Poales</taxon>
        <taxon>Poaceae</taxon>
        <taxon>PACMAD clade</taxon>
        <taxon>Arundinoideae</taxon>
        <taxon>Arundineae</taxon>
        <taxon>Arundo</taxon>
    </lineage>
</organism>
<accession>A0A0A8Z0I6</accession>
<protein>
    <submittedName>
        <fullName evidence="1">Uncharacterized protein</fullName>
    </submittedName>
</protein>
<dbReference type="EMBL" id="GBRH01266727">
    <property type="protein sequence ID" value="JAD31168.1"/>
    <property type="molecule type" value="Transcribed_RNA"/>
</dbReference>
<name>A0A0A8Z0I6_ARUDO</name>
<reference evidence="1" key="2">
    <citation type="journal article" date="2015" name="Data Brief">
        <title>Shoot transcriptome of the giant reed, Arundo donax.</title>
        <authorList>
            <person name="Barrero R.A."/>
            <person name="Guerrero F.D."/>
            <person name="Moolhuijzen P."/>
            <person name="Goolsby J.A."/>
            <person name="Tidwell J."/>
            <person name="Bellgard S.E."/>
            <person name="Bellgard M.I."/>
        </authorList>
    </citation>
    <scope>NUCLEOTIDE SEQUENCE</scope>
    <source>
        <tissue evidence="1">Shoot tissue taken approximately 20 cm above the soil surface</tissue>
    </source>
</reference>
<reference evidence="1" key="1">
    <citation type="submission" date="2014-09" db="EMBL/GenBank/DDBJ databases">
        <authorList>
            <person name="Magalhaes I.L.F."/>
            <person name="Oliveira U."/>
            <person name="Santos F.R."/>
            <person name="Vidigal T.H.D.A."/>
            <person name="Brescovit A.D."/>
            <person name="Santos A.J."/>
        </authorList>
    </citation>
    <scope>NUCLEOTIDE SEQUENCE</scope>
    <source>
        <tissue evidence="1">Shoot tissue taken approximately 20 cm above the soil surface</tissue>
    </source>
</reference>
<sequence>MDRSGAARRRGSA</sequence>
<proteinExistence type="predicted"/>
<evidence type="ECO:0000313" key="1">
    <source>
        <dbReference type="EMBL" id="JAD31168.1"/>
    </source>
</evidence>